<dbReference type="AlphaFoldDB" id="F8NKX6"/>
<dbReference type="PROSITE" id="PS00028">
    <property type="entry name" value="ZINC_FINGER_C2H2_1"/>
    <property type="match status" value="1"/>
</dbReference>
<dbReference type="InterPro" id="IPR013087">
    <property type="entry name" value="Znf_C2H2_type"/>
</dbReference>
<protein>
    <recommendedName>
        <fullName evidence="2">C2H2-type domain-containing protein</fullName>
    </recommendedName>
</protein>
<feature type="region of interest" description="Disordered" evidence="1">
    <location>
        <begin position="1"/>
        <end position="79"/>
    </location>
</feature>
<sequence length="197" mass="22000">MISNVHTTPLGGAQPSSTIIQQHSPGAYNLASSDGHRTPPPSSSSSSISRATSPNAPSPSDPSLSETSPSTEGSSSRQARRKRFLCLEPNCKRLFTSEYTRRVHMIAHNSKPKKALMCTMREETGCKEMFSRAHDRLRHEVAMHGKECEWVCQKCGRFFSSDRMLRIHKCVGGVSGWLKSRYPGTLTQEIKKLHHYE</sequence>
<gene>
    <name evidence="3" type="ORF">SERLADRAFT_459692</name>
</gene>
<feature type="compositionally biased region" description="Low complexity" evidence="1">
    <location>
        <begin position="61"/>
        <end position="76"/>
    </location>
</feature>
<feature type="compositionally biased region" description="Polar residues" evidence="1">
    <location>
        <begin position="14"/>
        <end position="24"/>
    </location>
</feature>
<dbReference type="RefSeq" id="XP_007315044.1">
    <property type="nucleotide sequence ID" value="XM_007314982.1"/>
</dbReference>
<evidence type="ECO:0000256" key="1">
    <source>
        <dbReference type="SAM" id="MobiDB-lite"/>
    </source>
</evidence>
<dbReference type="OrthoDB" id="8117402at2759"/>
<dbReference type="Proteomes" id="UP000008064">
    <property type="component" value="Unassembled WGS sequence"/>
</dbReference>
<dbReference type="Gene3D" id="3.30.160.60">
    <property type="entry name" value="Classic Zinc Finger"/>
    <property type="match status" value="1"/>
</dbReference>
<dbReference type="GeneID" id="18817948"/>
<evidence type="ECO:0000259" key="2">
    <source>
        <dbReference type="PROSITE" id="PS00028"/>
    </source>
</evidence>
<dbReference type="EMBL" id="GL945430">
    <property type="protein sequence ID" value="EGO28845.1"/>
    <property type="molecule type" value="Genomic_DNA"/>
</dbReference>
<proteinExistence type="predicted"/>
<dbReference type="KEGG" id="sla:SERLADRAFT_459692"/>
<feature type="domain" description="C2H2-type" evidence="2">
    <location>
        <begin position="86"/>
        <end position="108"/>
    </location>
</feature>
<reference evidence="3" key="1">
    <citation type="submission" date="2011-04" db="EMBL/GenBank/DDBJ databases">
        <title>Evolution of plant cell wall degrading machinery underlies the functional diversity of forest fungi.</title>
        <authorList>
            <consortium name="US DOE Joint Genome Institute (JGI-PGF)"/>
            <person name="Eastwood D.C."/>
            <person name="Floudas D."/>
            <person name="Binder M."/>
            <person name="Majcherczyk A."/>
            <person name="Schneider P."/>
            <person name="Aerts A."/>
            <person name="Asiegbu F.O."/>
            <person name="Baker S.E."/>
            <person name="Barry K."/>
            <person name="Bendiksby M."/>
            <person name="Blumentritt M."/>
            <person name="Coutinho P.M."/>
            <person name="Cullen D."/>
            <person name="Cullen D."/>
            <person name="Gathman A."/>
            <person name="Goodell B."/>
            <person name="Henrissat B."/>
            <person name="Ihrmark K."/>
            <person name="Kauserud H."/>
            <person name="Kohler A."/>
            <person name="LaButti K."/>
            <person name="Lapidus A."/>
            <person name="Lavin J.L."/>
            <person name="Lee Y.-H."/>
            <person name="Lindquist E."/>
            <person name="Lilly W."/>
            <person name="Lucas S."/>
            <person name="Morin E."/>
            <person name="Murat C."/>
            <person name="Oguiza J.A."/>
            <person name="Park J."/>
            <person name="Pisabarro A.G."/>
            <person name="Riley R."/>
            <person name="Rosling A."/>
            <person name="Salamov A."/>
            <person name="Schmidt O."/>
            <person name="Schmutz J."/>
            <person name="Skrede I."/>
            <person name="Stenlid J."/>
            <person name="Wiebenga A."/>
            <person name="Xie X."/>
            <person name="Kues U."/>
            <person name="Hibbett D.S."/>
            <person name="Hoffmeister D."/>
            <person name="Hogberg N."/>
            <person name="Martin F."/>
            <person name="Grigoriev I.V."/>
            <person name="Watkinson S.C."/>
        </authorList>
    </citation>
    <scope>NUCLEOTIDE SEQUENCE</scope>
    <source>
        <strain evidence="3">S7.9</strain>
    </source>
</reference>
<organism>
    <name type="scientific">Serpula lacrymans var. lacrymans (strain S7.9)</name>
    <name type="common">Dry rot fungus</name>
    <dbReference type="NCBI Taxonomy" id="578457"/>
    <lineage>
        <taxon>Eukaryota</taxon>
        <taxon>Fungi</taxon>
        <taxon>Dikarya</taxon>
        <taxon>Basidiomycota</taxon>
        <taxon>Agaricomycotina</taxon>
        <taxon>Agaricomycetes</taxon>
        <taxon>Agaricomycetidae</taxon>
        <taxon>Boletales</taxon>
        <taxon>Coniophorineae</taxon>
        <taxon>Serpulaceae</taxon>
        <taxon>Serpula</taxon>
    </lineage>
</organism>
<feature type="compositionally biased region" description="Low complexity" evidence="1">
    <location>
        <begin position="43"/>
        <end position="54"/>
    </location>
</feature>
<accession>F8NKX6</accession>
<dbReference type="HOGENOM" id="CLU_1384912_0_0_1"/>
<name>F8NKX6_SERL9</name>
<evidence type="ECO:0000313" key="3">
    <source>
        <dbReference type="EMBL" id="EGO28845.1"/>
    </source>
</evidence>